<feature type="domain" description="Amino acid transporter transmembrane" evidence="8">
    <location>
        <begin position="75"/>
        <end position="507"/>
    </location>
</feature>
<feature type="transmembrane region" description="Helical" evidence="7">
    <location>
        <begin position="424"/>
        <end position="444"/>
    </location>
</feature>
<feature type="transmembrane region" description="Helical" evidence="7">
    <location>
        <begin position="79"/>
        <end position="100"/>
    </location>
</feature>
<evidence type="ECO:0000256" key="6">
    <source>
        <dbReference type="ARBA" id="ARBA00023136"/>
    </source>
</evidence>
<evidence type="ECO:0000256" key="1">
    <source>
        <dbReference type="ARBA" id="ARBA00004370"/>
    </source>
</evidence>
<feature type="transmembrane region" description="Helical" evidence="7">
    <location>
        <begin position="323"/>
        <end position="343"/>
    </location>
</feature>
<evidence type="ECO:0000313" key="9">
    <source>
        <dbReference type="EMBL" id="CDP13657.1"/>
    </source>
</evidence>
<dbReference type="EMBL" id="HG739160">
    <property type="protein sequence ID" value="CDP13657.1"/>
    <property type="molecule type" value="Genomic_DNA"/>
</dbReference>
<dbReference type="GO" id="GO:0006865">
    <property type="term" value="P:amino acid transport"/>
    <property type="evidence" value="ECO:0007669"/>
    <property type="project" value="UniProtKB-KW"/>
</dbReference>
<accession>A0A068UZD8</accession>
<feature type="transmembrane region" description="Helical" evidence="7">
    <location>
        <begin position="207"/>
        <end position="226"/>
    </location>
</feature>
<keyword evidence="6 7" id="KW-0472">Membrane</keyword>
<dbReference type="PhylomeDB" id="A0A068UZD8"/>
<dbReference type="OMA" id="IRIPLCG"/>
<dbReference type="Proteomes" id="UP000295252">
    <property type="component" value="Chromosome VII"/>
</dbReference>
<name>A0A068UZD8_COFCA</name>
<evidence type="ECO:0000256" key="7">
    <source>
        <dbReference type="SAM" id="Phobius"/>
    </source>
</evidence>
<comment type="subcellular location">
    <subcellularLocation>
        <location evidence="1">Membrane</location>
    </subcellularLocation>
</comment>
<protein>
    <recommendedName>
        <fullName evidence="8">Amino acid transporter transmembrane domain-containing protein</fullName>
    </recommendedName>
</protein>
<dbReference type="Gramene" id="CDP13657">
    <property type="protein sequence ID" value="CDP13657"/>
    <property type="gene ID" value="GSCOC_T00038678001"/>
</dbReference>
<feature type="transmembrane region" description="Helical" evidence="7">
    <location>
        <begin position="363"/>
        <end position="382"/>
    </location>
</feature>
<dbReference type="AlphaFoldDB" id="A0A068UZD8"/>
<dbReference type="InterPro" id="IPR013057">
    <property type="entry name" value="AA_transpt_TM"/>
</dbReference>
<feature type="transmembrane region" description="Helical" evidence="7">
    <location>
        <begin position="112"/>
        <end position="133"/>
    </location>
</feature>
<evidence type="ECO:0000256" key="4">
    <source>
        <dbReference type="ARBA" id="ARBA00022970"/>
    </source>
</evidence>
<dbReference type="STRING" id="49390.A0A068UZD8"/>
<evidence type="ECO:0000259" key="8">
    <source>
        <dbReference type="Pfam" id="PF01490"/>
    </source>
</evidence>
<evidence type="ECO:0000256" key="3">
    <source>
        <dbReference type="ARBA" id="ARBA00022692"/>
    </source>
</evidence>
<feature type="transmembrane region" description="Helical" evidence="7">
    <location>
        <begin position="232"/>
        <end position="256"/>
    </location>
</feature>
<evidence type="ECO:0000256" key="2">
    <source>
        <dbReference type="ARBA" id="ARBA00022448"/>
    </source>
</evidence>
<keyword evidence="4" id="KW-0029">Amino-acid transport</keyword>
<dbReference type="Pfam" id="PF01490">
    <property type="entry name" value="Aa_trans"/>
    <property type="match status" value="1"/>
</dbReference>
<evidence type="ECO:0000313" key="10">
    <source>
        <dbReference type="Proteomes" id="UP000295252"/>
    </source>
</evidence>
<dbReference type="PANTHER" id="PTHR48017">
    <property type="entry name" value="OS05G0424000 PROTEIN-RELATED"/>
    <property type="match status" value="1"/>
</dbReference>
<proteinExistence type="predicted"/>
<organism evidence="9 10">
    <name type="scientific">Coffea canephora</name>
    <name type="common">Robusta coffee</name>
    <dbReference type="NCBI Taxonomy" id="49390"/>
    <lineage>
        <taxon>Eukaryota</taxon>
        <taxon>Viridiplantae</taxon>
        <taxon>Streptophyta</taxon>
        <taxon>Embryophyta</taxon>
        <taxon>Tracheophyta</taxon>
        <taxon>Spermatophyta</taxon>
        <taxon>Magnoliopsida</taxon>
        <taxon>eudicotyledons</taxon>
        <taxon>Gunneridae</taxon>
        <taxon>Pentapetalae</taxon>
        <taxon>asterids</taxon>
        <taxon>lamiids</taxon>
        <taxon>Gentianales</taxon>
        <taxon>Rubiaceae</taxon>
        <taxon>Ixoroideae</taxon>
        <taxon>Gardenieae complex</taxon>
        <taxon>Bertiereae - Coffeeae clade</taxon>
        <taxon>Coffeeae</taxon>
        <taxon>Coffea</taxon>
    </lineage>
</organism>
<keyword evidence="10" id="KW-1185">Reference proteome</keyword>
<reference evidence="10" key="1">
    <citation type="journal article" date="2014" name="Science">
        <title>The coffee genome provides insight into the convergent evolution of caffeine biosynthesis.</title>
        <authorList>
            <person name="Denoeud F."/>
            <person name="Carretero-Paulet L."/>
            <person name="Dereeper A."/>
            <person name="Droc G."/>
            <person name="Guyot R."/>
            <person name="Pietrella M."/>
            <person name="Zheng C."/>
            <person name="Alberti A."/>
            <person name="Anthony F."/>
            <person name="Aprea G."/>
            <person name="Aury J.M."/>
            <person name="Bento P."/>
            <person name="Bernard M."/>
            <person name="Bocs S."/>
            <person name="Campa C."/>
            <person name="Cenci A."/>
            <person name="Combes M.C."/>
            <person name="Crouzillat D."/>
            <person name="Da Silva C."/>
            <person name="Daddiego L."/>
            <person name="De Bellis F."/>
            <person name="Dussert S."/>
            <person name="Garsmeur O."/>
            <person name="Gayraud T."/>
            <person name="Guignon V."/>
            <person name="Jahn K."/>
            <person name="Jamilloux V."/>
            <person name="Joet T."/>
            <person name="Labadie K."/>
            <person name="Lan T."/>
            <person name="Leclercq J."/>
            <person name="Lepelley M."/>
            <person name="Leroy T."/>
            <person name="Li L.T."/>
            <person name="Librado P."/>
            <person name="Lopez L."/>
            <person name="Munoz A."/>
            <person name="Noel B."/>
            <person name="Pallavicini A."/>
            <person name="Perrotta G."/>
            <person name="Poncet V."/>
            <person name="Pot D."/>
            <person name="Priyono X."/>
            <person name="Rigoreau M."/>
            <person name="Rouard M."/>
            <person name="Rozas J."/>
            <person name="Tranchant-Dubreuil C."/>
            <person name="VanBuren R."/>
            <person name="Zhang Q."/>
            <person name="Andrade A.C."/>
            <person name="Argout X."/>
            <person name="Bertrand B."/>
            <person name="de Kochko A."/>
            <person name="Graziosi G."/>
            <person name="Henry R.J."/>
            <person name="Jayarama X."/>
            <person name="Ming R."/>
            <person name="Nagai C."/>
            <person name="Rounsley S."/>
            <person name="Sankoff D."/>
            <person name="Giuliano G."/>
            <person name="Albert V.A."/>
            <person name="Wincker P."/>
            <person name="Lashermes P."/>
        </authorList>
    </citation>
    <scope>NUCLEOTIDE SEQUENCE [LARGE SCALE GENOMIC DNA]</scope>
    <source>
        <strain evidence="10">cv. DH200-94</strain>
    </source>
</reference>
<keyword evidence="5 7" id="KW-1133">Transmembrane helix</keyword>
<keyword evidence="3 7" id="KW-0812">Transmembrane</keyword>
<feature type="transmembrane region" description="Helical" evidence="7">
    <location>
        <begin position="482"/>
        <end position="503"/>
    </location>
</feature>
<evidence type="ECO:0000256" key="5">
    <source>
        <dbReference type="ARBA" id="ARBA00022989"/>
    </source>
</evidence>
<feature type="transmembrane region" description="Helical" evidence="7">
    <location>
        <begin position="450"/>
        <end position="470"/>
    </location>
</feature>
<gene>
    <name evidence="9" type="ORF">GSCOC_T00038678001</name>
</gene>
<dbReference type="InParanoid" id="A0A068UZD8"/>
<dbReference type="FunCoup" id="A0A068UZD8">
    <property type="interactions" value="4"/>
</dbReference>
<keyword evidence="2" id="KW-0813">Transport</keyword>
<sequence length="512" mass="56387">MRYLEISGLKSDGHLQPEDRDLKNDIPLKRVGATGIINRDDTEGYYEETAAFLMTNSEPFEVEQSAVPDQEPSKRTGTVWTATAHVITGVIGAGVLSLAWSTAQLGWIAGPLSMIFFALITLFSTLILCECYLTPDPEKGPIRHPSLTGAVKFFLGEKRQKICALFVLESLYGTAVAYTITVTQSVSAIEKSNCYHKEGHDSSCGRINTNMLMLIFGGAQIVVSQIPDFHNMAWLSVVAAVMSFTYAFIGMALGLAKVIGNGMVKGSISGVSANSGAEKSWLVFQGIADIAFAYPYSVILLEIQDTLKSPPSEDQTMKKASRISIVTTTIFYLCCGCFGYAAFGDKTPGNLLTGFGFYEPYWLVDFANACIILHLVGGYQIYSQVIFAMVERWFAAKYPDSGLGRNLELKLPLCSRLEFNIFRLVFRTAYVVSVTGIAMLFPYFNQVLGVLGALNFWSLGIYFPVEIYMVQKSIGAWTRKWLLLEAFSLVCLVISVVGLIGSVEELIRARFR</sequence>
<dbReference type="GO" id="GO:0016020">
    <property type="term" value="C:membrane"/>
    <property type="evidence" value="ECO:0007669"/>
    <property type="project" value="UniProtKB-SubCell"/>
</dbReference>